<dbReference type="Pfam" id="PF16979">
    <property type="entry name" value="SIN1_PH"/>
    <property type="match status" value="1"/>
</dbReference>
<evidence type="ECO:0000313" key="2">
    <source>
        <dbReference type="EMBL" id="EPY26944.1"/>
    </source>
</evidence>
<comment type="caution">
    <text evidence="2">The sequence shown here is derived from an EMBL/GenBank/DDBJ whole genome shotgun (WGS) entry which is preliminary data.</text>
</comment>
<gene>
    <name evidence="2" type="ORF">STCU_06000</name>
</gene>
<dbReference type="AlphaFoldDB" id="S9UDX0"/>
<name>S9UDX0_9TRYP</name>
<organism evidence="2 3">
    <name type="scientific">Strigomonas culicis</name>
    <dbReference type="NCBI Taxonomy" id="28005"/>
    <lineage>
        <taxon>Eukaryota</taxon>
        <taxon>Discoba</taxon>
        <taxon>Euglenozoa</taxon>
        <taxon>Kinetoplastea</taxon>
        <taxon>Metakinetoplastina</taxon>
        <taxon>Trypanosomatida</taxon>
        <taxon>Trypanosomatidae</taxon>
        <taxon>Strigomonadinae</taxon>
        <taxon>Strigomonas</taxon>
    </lineage>
</organism>
<proteinExistence type="predicted"/>
<evidence type="ECO:0000259" key="1">
    <source>
        <dbReference type="Pfam" id="PF16979"/>
    </source>
</evidence>
<dbReference type="Proteomes" id="UP000015354">
    <property type="component" value="Unassembled WGS sequence"/>
</dbReference>
<reference evidence="2 3" key="1">
    <citation type="journal article" date="2013" name="PLoS ONE">
        <title>Predicting the Proteins of Angomonas deanei, Strigomonas culicis and Their Respective Endosymbionts Reveals New Aspects of the Trypanosomatidae Family.</title>
        <authorList>
            <person name="Motta M.C."/>
            <person name="Martins A.C."/>
            <person name="de Souza S.S."/>
            <person name="Catta-Preta C.M."/>
            <person name="Silva R."/>
            <person name="Klein C.C."/>
            <person name="de Almeida L.G."/>
            <person name="de Lima Cunha O."/>
            <person name="Ciapina L.P."/>
            <person name="Brocchi M."/>
            <person name="Colabardini A.C."/>
            <person name="de Araujo Lima B."/>
            <person name="Machado C.R."/>
            <person name="de Almeida Soares C.M."/>
            <person name="Probst C.M."/>
            <person name="de Menezes C.B."/>
            <person name="Thompson C.E."/>
            <person name="Bartholomeu D.C."/>
            <person name="Gradia D.F."/>
            <person name="Pavoni D.P."/>
            <person name="Grisard E.C."/>
            <person name="Fantinatti-Garboggini F."/>
            <person name="Marchini F.K."/>
            <person name="Rodrigues-Luiz G.F."/>
            <person name="Wagner G."/>
            <person name="Goldman G.H."/>
            <person name="Fietto J.L."/>
            <person name="Elias M.C."/>
            <person name="Goldman M.H."/>
            <person name="Sagot M.F."/>
            <person name="Pereira M."/>
            <person name="Stoco P.H."/>
            <person name="de Mendonca-Neto R.P."/>
            <person name="Teixeira S.M."/>
            <person name="Maciel T.E."/>
            <person name="de Oliveira Mendes T.A."/>
            <person name="Urmenyi T.P."/>
            <person name="de Souza W."/>
            <person name="Schenkman S."/>
            <person name="de Vasconcelos A.T."/>
        </authorList>
    </citation>
    <scope>NUCLEOTIDE SEQUENCE [LARGE SCALE GENOMIC DNA]</scope>
</reference>
<dbReference type="EMBL" id="ATMH01006000">
    <property type="protein sequence ID" value="EPY26944.1"/>
    <property type="molecule type" value="Genomic_DNA"/>
</dbReference>
<sequence>MNRWAVDVTGINLDADLRLEDTKHGEKDIIAHKKSMKLFSREEEEEKKEHDIGDVCVLLPDELLQGFINRQAVLEEATSPLASSLRSALLSNHRSSIFVPIGDVSSSLPQEVSTPIRKELRVYNNFFNPGDTQLMNVVAIKQPNYCGVDVVNAFLQKLFTEHPEQVERFSNNPRHYKLYIADEYTGEAEMAVILDRPAKEFITCYTVQALPAARIYMFPVRKELLPTTAHDINILVNIKPLDPTTKPVQRMCCVPSDMLAESLEALLTARLPSNAVVQGSLRIKYGPVELNINEFYNFGAGCGSVQCPVSEYTLLSLHRFGVTEVSVNGRVVEASSAEAAFTDPMEDIVIDMDVDEALSFQQFEVISINRYGARQQRLLCVDGEHIYTMRPNADANTATTERTIKDIEDVCTDVKRPKYLEIIYTKASKFDVDHLECTTTYNRALLEEKLRVVRRELRKKEAETSASTNRNTKGFKGFLSNWWGANQHGH</sequence>
<dbReference type="OrthoDB" id="241990at2759"/>
<accession>S9UDX0</accession>
<keyword evidence="3" id="KW-1185">Reference proteome</keyword>
<protein>
    <recommendedName>
        <fullName evidence="1">SIN1-type PH domain-containing protein</fullName>
    </recommendedName>
</protein>
<dbReference type="InterPro" id="IPR031313">
    <property type="entry name" value="Sin1_PH_dom"/>
</dbReference>
<evidence type="ECO:0000313" key="3">
    <source>
        <dbReference type="Proteomes" id="UP000015354"/>
    </source>
</evidence>
<feature type="domain" description="SIN1-type PH" evidence="1">
    <location>
        <begin position="360"/>
        <end position="441"/>
    </location>
</feature>